<reference evidence="2" key="1">
    <citation type="journal article" date="2022" name="bioRxiv">
        <title>Genomics of Preaxostyla Flagellates Illuminates Evolutionary Transitions and the Path Towards Mitochondrial Loss.</title>
        <authorList>
            <person name="Novak L.V.F."/>
            <person name="Treitli S.C."/>
            <person name="Pyrih J."/>
            <person name="Halakuc P."/>
            <person name="Pipaliya S.V."/>
            <person name="Vacek V."/>
            <person name="Brzon O."/>
            <person name="Soukal P."/>
            <person name="Eme L."/>
            <person name="Dacks J.B."/>
            <person name="Karnkowska A."/>
            <person name="Elias M."/>
            <person name="Hampl V."/>
        </authorList>
    </citation>
    <scope>NUCLEOTIDE SEQUENCE</scope>
    <source>
        <strain evidence="2">RCP-MX</strain>
    </source>
</reference>
<dbReference type="Proteomes" id="UP001141327">
    <property type="component" value="Unassembled WGS sequence"/>
</dbReference>
<organism evidence="2 3">
    <name type="scientific">Paratrimastix pyriformis</name>
    <dbReference type="NCBI Taxonomy" id="342808"/>
    <lineage>
        <taxon>Eukaryota</taxon>
        <taxon>Metamonada</taxon>
        <taxon>Preaxostyla</taxon>
        <taxon>Paratrimastigidae</taxon>
        <taxon>Paratrimastix</taxon>
    </lineage>
</organism>
<comment type="caution">
    <text evidence="2">The sequence shown here is derived from an EMBL/GenBank/DDBJ whole genome shotgun (WGS) entry which is preliminary data.</text>
</comment>
<feature type="compositionally biased region" description="Basic and acidic residues" evidence="1">
    <location>
        <begin position="220"/>
        <end position="229"/>
    </location>
</feature>
<feature type="region of interest" description="Disordered" evidence="1">
    <location>
        <begin position="42"/>
        <end position="296"/>
    </location>
</feature>
<accession>A0ABQ8UWS2</accession>
<evidence type="ECO:0000313" key="2">
    <source>
        <dbReference type="EMBL" id="KAJ4461220.1"/>
    </source>
</evidence>
<name>A0ABQ8UWS2_9EUKA</name>
<feature type="compositionally biased region" description="Acidic residues" evidence="1">
    <location>
        <begin position="141"/>
        <end position="165"/>
    </location>
</feature>
<evidence type="ECO:0000256" key="1">
    <source>
        <dbReference type="SAM" id="MobiDB-lite"/>
    </source>
</evidence>
<keyword evidence="3" id="KW-1185">Reference proteome</keyword>
<protein>
    <submittedName>
        <fullName evidence="2">Uncharacterized protein</fullName>
    </submittedName>
</protein>
<feature type="compositionally biased region" description="Low complexity" evidence="1">
    <location>
        <begin position="62"/>
        <end position="78"/>
    </location>
</feature>
<proteinExistence type="predicted"/>
<feature type="compositionally biased region" description="Acidic residues" evidence="1">
    <location>
        <begin position="256"/>
        <end position="282"/>
    </location>
</feature>
<feature type="compositionally biased region" description="Polar residues" evidence="1">
    <location>
        <begin position="205"/>
        <end position="219"/>
    </location>
</feature>
<gene>
    <name evidence="2" type="ORF">PAPYR_2247</name>
</gene>
<evidence type="ECO:0000313" key="3">
    <source>
        <dbReference type="Proteomes" id="UP001141327"/>
    </source>
</evidence>
<dbReference type="EMBL" id="JAPMOS010000008">
    <property type="protein sequence ID" value="KAJ4461220.1"/>
    <property type="molecule type" value="Genomic_DNA"/>
</dbReference>
<sequence length="375" mass="40965">MLQEETDPVICAYREALEEFHVEGGASIPDWMLEERKLEEEIAAHALHHNHNPPPAGPKFSPQRPKGKPQGKPAIKPSPVKPSPKKKATAPVADEEAASDLLKWRTVPPSEHVILPRVEPGSRVDSAEHRRRRLACLAALDPEEVSDVGEEPEAEKEDEDEDEAEAAPAPVFTNSPLSDAAGEEPQEEEARSSAAGRKRSRRRTPSQAAQQGTEAFTESQEGHRYEDLRALYMSGRGGAGADARERVTKRLRLGADEDVEGEDNTEEQGEEQEEEAAEEEQADVPTEGVDDSTAPTWGCYPYGGMNMPPYGYPPSAMAWGGYPQVPPYGGTDPSQIYQMAFAQGFSAGHAQALMEAHQTPTTRTFKSKARGKQPV</sequence>